<evidence type="ECO:0000256" key="1">
    <source>
        <dbReference type="SAM" id="Phobius"/>
    </source>
</evidence>
<sequence length="245" mass="27864">MGMESSASAESASAIVCRVTPWYFRRMGMMAAMLVLMGLWFLYDWKFGYHEANKVADQKDWFEQTLLKGYDEAKAANRLEQWVKETEAKGLPAGKNGEPPRWVSYAAERGWSEKPHRWTDREIAGQFWWGSGTIAIGLLVALTMLLNRNRVLRAGADHWITPQGTKISFAQVFRVDKRKWDNKGLAYAWYRQAPDSPEKKAVLDDFKFDGTGRVLERLLANFKGELIDKVPDADTPTPADPSQAN</sequence>
<proteinExistence type="predicted"/>
<gene>
    <name evidence="2" type="ORF">GCM10023213_16530</name>
</gene>
<dbReference type="EMBL" id="BAABIA010000003">
    <property type="protein sequence ID" value="GAA5138220.1"/>
    <property type="molecule type" value="Genomic_DNA"/>
</dbReference>
<evidence type="ECO:0000313" key="3">
    <source>
        <dbReference type="Proteomes" id="UP001499852"/>
    </source>
</evidence>
<feature type="transmembrane region" description="Helical" evidence="1">
    <location>
        <begin position="23"/>
        <end position="43"/>
    </location>
</feature>
<dbReference type="Proteomes" id="UP001499852">
    <property type="component" value="Unassembled WGS sequence"/>
</dbReference>
<reference evidence="3" key="1">
    <citation type="journal article" date="2019" name="Int. J. Syst. Evol. Microbiol.">
        <title>The Global Catalogue of Microorganisms (GCM) 10K type strain sequencing project: providing services to taxonomists for standard genome sequencing and annotation.</title>
        <authorList>
            <consortium name="The Broad Institute Genomics Platform"/>
            <consortium name="The Broad Institute Genome Sequencing Center for Infectious Disease"/>
            <person name="Wu L."/>
            <person name="Ma J."/>
        </authorList>
    </citation>
    <scope>NUCLEOTIDE SEQUENCE [LARGE SCALE GENOMIC DNA]</scope>
    <source>
        <strain evidence="3">JCM 18053</strain>
    </source>
</reference>
<keyword evidence="1" id="KW-1133">Transmembrane helix</keyword>
<keyword evidence="1" id="KW-0812">Transmembrane</keyword>
<keyword evidence="1" id="KW-0472">Membrane</keyword>
<organism evidence="2 3">
    <name type="scientific">Prosthecobacter algae</name>
    <dbReference type="NCBI Taxonomy" id="1144682"/>
    <lineage>
        <taxon>Bacteria</taxon>
        <taxon>Pseudomonadati</taxon>
        <taxon>Verrucomicrobiota</taxon>
        <taxon>Verrucomicrobiia</taxon>
        <taxon>Verrucomicrobiales</taxon>
        <taxon>Verrucomicrobiaceae</taxon>
        <taxon>Prosthecobacter</taxon>
    </lineage>
</organism>
<protein>
    <submittedName>
        <fullName evidence="2">Uncharacterized protein</fullName>
    </submittedName>
</protein>
<name>A0ABP9P269_9BACT</name>
<keyword evidence="3" id="KW-1185">Reference proteome</keyword>
<evidence type="ECO:0000313" key="2">
    <source>
        <dbReference type="EMBL" id="GAA5138220.1"/>
    </source>
</evidence>
<feature type="transmembrane region" description="Helical" evidence="1">
    <location>
        <begin position="127"/>
        <end position="146"/>
    </location>
</feature>
<accession>A0ABP9P269</accession>
<comment type="caution">
    <text evidence="2">The sequence shown here is derived from an EMBL/GenBank/DDBJ whole genome shotgun (WGS) entry which is preliminary data.</text>
</comment>